<sequence length="275" mass="30915">MMRRTALITIARGRHRHLRRQIQGVARTTRPPDLHIVVAMSDPEIRTVAGDHPATIVIDLPARTETLPLARARNVGARRAIEAGAELLVFLDVDCIPGTELVEHYRRAAETHAGQSLLFCGPVTYLRPDQTSDDLTAYTNPHPARPAPVPGHVVVDDQMTLFWSLSFALTADHWQAIGGFHEEYRGYGGEDTDFAMLAADRGFAIAWVGGADAYHQHHPVSDPPVEHVDDILRNGEMFRRRWGHWPMGGWLRDFEAAGLIVHDEQRDLWRRTVIE</sequence>
<keyword evidence="3" id="KW-0328">Glycosyltransferase</keyword>
<evidence type="ECO:0000256" key="2">
    <source>
        <dbReference type="ARBA" id="ARBA00006739"/>
    </source>
</evidence>
<evidence type="ECO:0000313" key="7">
    <source>
        <dbReference type="Proteomes" id="UP000001219"/>
    </source>
</evidence>
<reference evidence="6 7" key="2">
    <citation type="journal article" date="2010" name="Stand. Genomic Sci.">
        <title>Complete genome sequence of Gordonia bronchialis type strain (3410).</title>
        <authorList>
            <person name="Ivanova N."/>
            <person name="Sikorski J."/>
            <person name="Jando M."/>
            <person name="Lapidus A."/>
            <person name="Nolan M."/>
            <person name="Lucas S."/>
            <person name="Del Rio T.G."/>
            <person name="Tice H."/>
            <person name="Copeland A."/>
            <person name="Cheng J.F."/>
            <person name="Chen F."/>
            <person name="Bruce D."/>
            <person name="Goodwin L."/>
            <person name="Pitluck S."/>
            <person name="Mavromatis K."/>
            <person name="Ovchinnikova G."/>
            <person name="Pati A."/>
            <person name="Chen A."/>
            <person name="Palaniappan K."/>
            <person name="Land M."/>
            <person name="Hauser L."/>
            <person name="Chang Y.J."/>
            <person name="Jeffries C.D."/>
            <person name="Chain P."/>
            <person name="Saunders E."/>
            <person name="Han C."/>
            <person name="Detter J.C."/>
            <person name="Brettin T."/>
            <person name="Rohde M."/>
            <person name="Goker M."/>
            <person name="Bristow J."/>
            <person name="Eisen J.A."/>
            <person name="Markowitz V."/>
            <person name="Hugenholtz P."/>
            <person name="Klenk H.P."/>
            <person name="Kyrpides N.C."/>
        </authorList>
    </citation>
    <scope>NUCLEOTIDE SEQUENCE [LARGE SCALE GENOMIC DNA]</scope>
    <source>
        <strain evidence="7">ATCC 25592 / DSM 43247 / BCRC 13721 / JCM 3198 / KCTC 3076 / NBRC 16047 / NCTC 10667</strain>
    </source>
</reference>
<feature type="domain" description="Galactosyltransferase C-terminal" evidence="5">
    <location>
        <begin position="162"/>
        <end position="216"/>
    </location>
</feature>
<dbReference type="PANTHER" id="PTHR43179">
    <property type="entry name" value="RHAMNOSYLTRANSFERASE WBBL"/>
    <property type="match status" value="1"/>
</dbReference>
<dbReference type="RefSeq" id="WP_012832624.1">
    <property type="nucleotide sequence ID" value="NC_013441.1"/>
</dbReference>
<evidence type="ECO:0000256" key="4">
    <source>
        <dbReference type="ARBA" id="ARBA00022679"/>
    </source>
</evidence>
<reference evidence="7" key="1">
    <citation type="submission" date="2009-10" db="EMBL/GenBank/DDBJ databases">
        <title>The complete chromosome of Gordonia bronchialis DSM 43247.</title>
        <authorList>
            <consortium name="US DOE Joint Genome Institute (JGI-PGF)"/>
            <person name="Lucas S."/>
            <person name="Copeland A."/>
            <person name="Lapidus A."/>
            <person name="Glavina del Rio T."/>
            <person name="Dalin E."/>
            <person name="Tice H."/>
            <person name="Bruce D."/>
            <person name="Goodwin L."/>
            <person name="Pitluck S."/>
            <person name="Kyrpides N."/>
            <person name="Mavromatis K."/>
            <person name="Ivanova N."/>
            <person name="Ovchinnikova G."/>
            <person name="Saunders E."/>
            <person name="Brettin T."/>
            <person name="Detter J.C."/>
            <person name="Han C."/>
            <person name="Larimer F."/>
            <person name="Land M."/>
            <person name="Hauser L."/>
            <person name="Markowitz V."/>
            <person name="Cheng J.-F."/>
            <person name="Hugenholtz P."/>
            <person name="Woyke T."/>
            <person name="Wu D."/>
            <person name="Jando M."/>
            <person name="Schneider S."/>
            <person name="Goeker M."/>
            <person name="Klenk H.-P."/>
            <person name="Eisen J.A."/>
        </authorList>
    </citation>
    <scope>NUCLEOTIDE SEQUENCE [LARGE SCALE GENOMIC DNA]</scope>
    <source>
        <strain evidence="7">ATCC 25592 / DSM 43247 / BCRC 13721 / JCM 3198 / KCTC 3076 / NBRC 16047 / NCTC 10667</strain>
    </source>
</reference>
<dbReference type="Proteomes" id="UP000001219">
    <property type="component" value="Chromosome"/>
</dbReference>
<dbReference type="OrthoDB" id="6653642at2"/>
<dbReference type="AlphaFoldDB" id="D0L2R3"/>
<keyword evidence="7" id="KW-1185">Reference proteome</keyword>
<accession>D0L2R3</accession>
<dbReference type="InterPro" id="IPR027791">
    <property type="entry name" value="Galactosyl_T_C"/>
</dbReference>
<organism evidence="6 7">
    <name type="scientific">Gordonia bronchialis (strain ATCC 25592 / DSM 43247 / BCRC 13721 / JCM 3198 / KCTC 3076 / NBRC 16047 / NCTC 10667)</name>
    <name type="common">Rhodococcus bronchialis</name>
    <dbReference type="NCBI Taxonomy" id="526226"/>
    <lineage>
        <taxon>Bacteria</taxon>
        <taxon>Bacillati</taxon>
        <taxon>Actinomycetota</taxon>
        <taxon>Actinomycetes</taxon>
        <taxon>Mycobacteriales</taxon>
        <taxon>Gordoniaceae</taxon>
        <taxon>Gordonia</taxon>
    </lineage>
</organism>
<protein>
    <submittedName>
        <fullName evidence="6">Glycosyltransferase-like protein</fullName>
    </submittedName>
</protein>
<gene>
    <name evidence="6" type="ordered locus">Gbro_0721</name>
</gene>
<dbReference type="SUPFAM" id="SSF53448">
    <property type="entry name" value="Nucleotide-diphospho-sugar transferases"/>
    <property type="match status" value="1"/>
</dbReference>
<dbReference type="STRING" id="526226.Gbro_0721"/>
<name>D0L2R3_GORB4</name>
<dbReference type="EMBL" id="CP001802">
    <property type="protein sequence ID" value="ACY20038.1"/>
    <property type="molecule type" value="Genomic_DNA"/>
</dbReference>
<proteinExistence type="inferred from homology"/>
<dbReference type="Gene3D" id="3.90.550.10">
    <property type="entry name" value="Spore Coat Polysaccharide Biosynthesis Protein SpsA, Chain A"/>
    <property type="match status" value="1"/>
</dbReference>
<comment type="similarity">
    <text evidence="2">Belongs to the glycosyltransferase 2 family.</text>
</comment>
<evidence type="ECO:0000256" key="3">
    <source>
        <dbReference type="ARBA" id="ARBA00022676"/>
    </source>
</evidence>
<evidence type="ECO:0000256" key="1">
    <source>
        <dbReference type="ARBA" id="ARBA00004776"/>
    </source>
</evidence>
<evidence type="ECO:0000259" key="5">
    <source>
        <dbReference type="Pfam" id="PF02709"/>
    </source>
</evidence>
<dbReference type="GO" id="GO:0016757">
    <property type="term" value="F:glycosyltransferase activity"/>
    <property type="evidence" value="ECO:0007669"/>
    <property type="project" value="UniProtKB-KW"/>
</dbReference>
<comment type="pathway">
    <text evidence="1">Cell wall biogenesis; cell wall polysaccharide biosynthesis.</text>
</comment>
<evidence type="ECO:0000313" key="6">
    <source>
        <dbReference type="EMBL" id="ACY20038.1"/>
    </source>
</evidence>
<dbReference type="PANTHER" id="PTHR43179:SF12">
    <property type="entry name" value="GALACTOFURANOSYLTRANSFERASE GLFT2"/>
    <property type="match status" value="1"/>
</dbReference>
<dbReference type="InterPro" id="IPR029044">
    <property type="entry name" value="Nucleotide-diphossugar_trans"/>
</dbReference>
<dbReference type="Pfam" id="PF02709">
    <property type="entry name" value="Glyco_transf_7C"/>
    <property type="match status" value="1"/>
</dbReference>
<dbReference type="HOGENOM" id="CLU_077127_0_0_11"/>
<dbReference type="CAZy" id="GT2">
    <property type="family name" value="Glycosyltransferase Family 2"/>
</dbReference>
<keyword evidence="4" id="KW-0808">Transferase</keyword>
<dbReference type="KEGG" id="gbr:Gbro_0721"/>
<dbReference type="eggNOG" id="COG1216">
    <property type="taxonomic scope" value="Bacteria"/>
</dbReference>